<comment type="caution">
    <text evidence="3">The sequence shown here is derived from an EMBL/GenBank/DDBJ whole genome shotgun (WGS) entry which is preliminary data.</text>
</comment>
<feature type="compositionally biased region" description="Basic and acidic residues" evidence="1">
    <location>
        <begin position="262"/>
        <end position="271"/>
    </location>
</feature>
<dbReference type="EMBL" id="JBAJEX010000009">
    <property type="protein sequence ID" value="MEO1767664.1"/>
    <property type="molecule type" value="Genomic_DNA"/>
</dbReference>
<accession>A0ABV0EJR9</accession>
<name>A0ABV0EJR9_9BURK</name>
<reference evidence="3 4" key="1">
    <citation type="submission" date="2024-02" db="EMBL/GenBank/DDBJ databases">
        <title>New thermophilic sulfur-oxidizing bacteria from a hot springs of the Uzon caldera (Kamchatka, Russia).</title>
        <authorList>
            <person name="Dukat A.M."/>
            <person name="Elcheninov A.G."/>
            <person name="Frolov E.N."/>
        </authorList>
    </citation>
    <scope>NUCLEOTIDE SEQUENCE [LARGE SCALE GENOMIC DNA]</scope>
    <source>
        <strain evidence="3 4">AK1</strain>
    </source>
</reference>
<proteinExistence type="predicted"/>
<protein>
    <submittedName>
        <fullName evidence="3">Uncharacterized protein</fullName>
    </submittedName>
</protein>
<feature type="chain" id="PRO_5046907239" evidence="2">
    <location>
        <begin position="22"/>
        <end position="291"/>
    </location>
</feature>
<feature type="region of interest" description="Disordered" evidence="1">
    <location>
        <begin position="253"/>
        <end position="291"/>
    </location>
</feature>
<feature type="compositionally biased region" description="Low complexity" evidence="1">
    <location>
        <begin position="273"/>
        <end position="291"/>
    </location>
</feature>
<dbReference type="Proteomes" id="UP001482231">
    <property type="component" value="Unassembled WGS sequence"/>
</dbReference>
<sequence length="291" mass="30404">MKDLRSLLAFVAMVVIAPSHAEVLTVYHGVHENIQSLSKKGAVWVKCPVCNDAMYNRLTQGLMKNGYVVVDKKASAQSTLVLESGITIPKDGKASYVYSNEAYGVGLPPIAPAIKAQSDLSSKDVNKTSPRGLSAGETSNLLQAANSFGGVSSYGEGVVVAIVGNIIASIIGKAIDDGKRVPGVANAHVRVFADDHNKRAFTVISAANTPETPEALIDAAMDAVLDGLVNGIKKDDSGSATVAAVRFERSAQVIPTPQQENQLKEQEEKKKATAAASSANTSNEEGASGVQ</sequence>
<evidence type="ECO:0000313" key="4">
    <source>
        <dbReference type="Proteomes" id="UP001482231"/>
    </source>
</evidence>
<feature type="signal peptide" evidence="2">
    <location>
        <begin position="1"/>
        <end position="21"/>
    </location>
</feature>
<organism evidence="3 4">
    <name type="scientific">Thiobacter aerophilum</name>
    <dbReference type="NCBI Taxonomy" id="3121275"/>
    <lineage>
        <taxon>Bacteria</taxon>
        <taxon>Pseudomonadati</taxon>
        <taxon>Pseudomonadota</taxon>
        <taxon>Betaproteobacteria</taxon>
        <taxon>Burkholderiales</taxon>
        <taxon>Thiobacteraceae</taxon>
        <taxon>Thiobacter</taxon>
    </lineage>
</organism>
<keyword evidence="2" id="KW-0732">Signal</keyword>
<evidence type="ECO:0000256" key="2">
    <source>
        <dbReference type="SAM" id="SignalP"/>
    </source>
</evidence>
<evidence type="ECO:0000313" key="3">
    <source>
        <dbReference type="EMBL" id="MEO1767664.1"/>
    </source>
</evidence>
<keyword evidence="4" id="KW-1185">Reference proteome</keyword>
<gene>
    <name evidence="3" type="ORF">V6E02_10625</name>
</gene>
<dbReference type="RefSeq" id="WP_347308777.1">
    <property type="nucleotide sequence ID" value="NZ_JBAJEX010000009.1"/>
</dbReference>
<evidence type="ECO:0000256" key="1">
    <source>
        <dbReference type="SAM" id="MobiDB-lite"/>
    </source>
</evidence>